<dbReference type="STRING" id="41427.A0A182ITZ9"/>
<dbReference type="EnsemblMetazoa" id="AATE005457-RA">
    <property type="protein sequence ID" value="AATE005457-PA.1"/>
    <property type="gene ID" value="AATE005457"/>
</dbReference>
<protein>
    <submittedName>
        <fullName evidence="1">Uncharacterized protein</fullName>
    </submittedName>
</protein>
<dbReference type="AlphaFoldDB" id="A0A182ITZ9"/>
<reference evidence="1" key="1">
    <citation type="submission" date="2022-08" db="UniProtKB">
        <authorList>
            <consortium name="EnsemblMetazoa"/>
        </authorList>
    </citation>
    <scope>IDENTIFICATION</scope>
    <source>
        <strain evidence="1">EBRO</strain>
    </source>
</reference>
<name>A0A182ITZ9_ANOAO</name>
<sequence length="310" mass="35935">MLARTAADNFRVMPNNLRVLATLGVCGERRKLYRFVLLLAFAFAVIIFPKPVRITDRHPFESIVRSVAEFNFAMLCFLTIIIMASKSEPLRQVVHKMEQTLAPYRYRTTVRWTKPAESEMNNSALFSRAAVRDSDDDDDRCRRLIIEVNDKIHRFSVAYAKLNVCNMLLFNLVPPACNFPRYLLHRNVSNRTTVEFLLPLEQDFYRLDIRHNVAHYTVFCASIIPACCLTTLIFWTKGILFILIRNNTLLYQFVNRRLEEYHRPPTGSDGPVAMASLRTTAKTRKVAEIVELHYASIECNQLLDSIYYSI</sequence>
<evidence type="ECO:0000313" key="1">
    <source>
        <dbReference type="EnsemblMetazoa" id="AATE005457-PA.1"/>
    </source>
</evidence>
<organism evidence="1">
    <name type="scientific">Anopheles atroparvus</name>
    <name type="common">European mosquito</name>
    <dbReference type="NCBI Taxonomy" id="41427"/>
    <lineage>
        <taxon>Eukaryota</taxon>
        <taxon>Metazoa</taxon>
        <taxon>Ecdysozoa</taxon>
        <taxon>Arthropoda</taxon>
        <taxon>Hexapoda</taxon>
        <taxon>Insecta</taxon>
        <taxon>Pterygota</taxon>
        <taxon>Neoptera</taxon>
        <taxon>Endopterygota</taxon>
        <taxon>Diptera</taxon>
        <taxon>Nematocera</taxon>
        <taxon>Culicoidea</taxon>
        <taxon>Culicidae</taxon>
        <taxon>Anophelinae</taxon>
        <taxon>Anopheles</taxon>
    </lineage>
</organism>
<accession>A0A182ITZ9</accession>
<dbReference type="VEuPathDB" id="VectorBase:AATE005457"/>
<proteinExistence type="predicted"/>